<keyword evidence="4" id="KW-1185">Reference proteome</keyword>
<dbReference type="EC" id="3.6.1.9" evidence="3"/>
<gene>
    <name evidence="3" type="primary">mazG</name>
    <name evidence="3" type="ORF">ACFQ02_01550</name>
</gene>
<dbReference type="InterPro" id="IPR011551">
    <property type="entry name" value="NTP_PyrPHydrolase_MazG"/>
</dbReference>
<dbReference type="GO" id="GO:0047429">
    <property type="term" value="F:nucleoside triphosphate diphosphatase activity"/>
    <property type="evidence" value="ECO:0007669"/>
    <property type="project" value="UniProtKB-EC"/>
</dbReference>
<dbReference type="PANTHER" id="PTHR30522:SF0">
    <property type="entry name" value="NUCLEOSIDE TRIPHOSPHATE PYROPHOSPHOHYDROLASE"/>
    <property type="match status" value="1"/>
</dbReference>
<evidence type="ECO:0000256" key="1">
    <source>
        <dbReference type="SAM" id="Coils"/>
    </source>
</evidence>
<dbReference type="NCBIfam" id="TIGR00444">
    <property type="entry name" value="mazG"/>
    <property type="match status" value="1"/>
</dbReference>
<dbReference type="EMBL" id="JBHTJN010000004">
    <property type="protein sequence ID" value="MFD0965553.1"/>
    <property type="molecule type" value="Genomic_DNA"/>
</dbReference>
<dbReference type="NCBIfam" id="NF007113">
    <property type="entry name" value="PRK09562.1"/>
    <property type="match status" value="1"/>
</dbReference>
<evidence type="ECO:0000259" key="2">
    <source>
        <dbReference type="Pfam" id="PF03819"/>
    </source>
</evidence>
<dbReference type="CDD" id="cd11528">
    <property type="entry name" value="NTP-PPase_MazG_Nterm"/>
    <property type="match status" value="1"/>
</dbReference>
<keyword evidence="1" id="KW-0175">Coiled coil</keyword>
<comment type="caution">
    <text evidence="3">The sequence shown here is derived from an EMBL/GenBank/DDBJ whole genome shotgun (WGS) entry which is preliminary data.</text>
</comment>
<protein>
    <submittedName>
        <fullName evidence="3">Nucleoside triphosphate pyrophosphohydrolase</fullName>
        <ecNumber evidence="3">3.6.1.9</ecNumber>
    </submittedName>
</protein>
<dbReference type="PANTHER" id="PTHR30522">
    <property type="entry name" value="NUCLEOSIDE TRIPHOSPHATE PYROPHOSPHOHYDROLASE"/>
    <property type="match status" value="1"/>
</dbReference>
<dbReference type="SUPFAM" id="SSF101386">
    <property type="entry name" value="all-alpha NTP pyrophosphatases"/>
    <property type="match status" value="2"/>
</dbReference>
<proteinExistence type="predicted"/>
<accession>A0ABW3I765</accession>
<dbReference type="Pfam" id="PF03819">
    <property type="entry name" value="MazG"/>
    <property type="match status" value="2"/>
</dbReference>
<evidence type="ECO:0000313" key="4">
    <source>
        <dbReference type="Proteomes" id="UP001596996"/>
    </source>
</evidence>
<reference evidence="4" key="1">
    <citation type="journal article" date="2019" name="Int. J. Syst. Evol. Microbiol.">
        <title>The Global Catalogue of Microorganisms (GCM) 10K type strain sequencing project: providing services to taxonomists for standard genome sequencing and annotation.</title>
        <authorList>
            <consortium name="The Broad Institute Genomics Platform"/>
            <consortium name="The Broad Institute Genome Sequencing Center for Infectious Disease"/>
            <person name="Wu L."/>
            <person name="Ma J."/>
        </authorList>
    </citation>
    <scope>NUCLEOTIDE SEQUENCE [LARGE SCALE GENOMIC DNA]</scope>
    <source>
        <strain evidence="4">CCUG 61707</strain>
    </source>
</reference>
<feature type="domain" description="NTP pyrophosphohydrolase MazG-like" evidence="2">
    <location>
        <begin position="28"/>
        <end position="101"/>
    </location>
</feature>
<organism evidence="3 4">
    <name type="scientific">Seminibacterium arietis</name>
    <dbReference type="NCBI Taxonomy" id="1173502"/>
    <lineage>
        <taxon>Bacteria</taxon>
        <taxon>Pseudomonadati</taxon>
        <taxon>Pseudomonadota</taxon>
        <taxon>Gammaproteobacteria</taxon>
        <taxon>Pasteurellales</taxon>
        <taxon>Pasteurellaceae</taxon>
        <taxon>Seminibacterium</taxon>
    </lineage>
</organism>
<dbReference type="InterPro" id="IPR048015">
    <property type="entry name" value="NTP-PPase_MazG-like_N"/>
</dbReference>
<sequence length="267" mass="30861">MIYSIQDFIQLIAKLRDPNEGCPWDLKQNYYSMIPCLLEESYEVVEAIEQNNTANLKEELGDLLLQVVFLSQLAAEEKRFTFDDVVHSVAKKIYRRHPHVFGTNKANNEQEALSSWNAIKSLENEEKGQTSILDNVPIAFPALMRAEKLQKRCAKIGFDWQNIEGVLAKVEEELAEVKHEIAQQSVNQDNITEEVGDLLFAVVNLSRHLKCSAEESLRSANNKFERRFRRIEEKLNQSNKTLEQCSLFEMDLIWNEVKQEEKSNLLS</sequence>
<evidence type="ECO:0000313" key="3">
    <source>
        <dbReference type="EMBL" id="MFD0965553.1"/>
    </source>
</evidence>
<feature type="domain" description="NTP pyrophosphohydrolase MazG-like" evidence="2">
    <location>
        <begin position="161"/>
        <end position="227"/>
    </location>
</feature>
<dbReference type="Gene3D" id="1.10.287.1080">
    <property type="entry name" value="MazG-like"/>
    <property type="match status" value="2"/>
</dbReference>
<dbReference type="RefSeq" id="WP_380818437.1">
    <property type="nucleotide sequence ID" value="NZ_JBHTJN010000004.1"/>
</dbReference>
<feature type="coiled-coil region" evidence="1">
    <location>
        <begin position="214"/>
        <end position="241"/>
    </location>
</feature>
<dbReference type="Proteomes" id="UP001596996">
    <property type="component" value="Unassembled WGS sequence"/>
</dbReference>
<feature type="coiled-coil region" evidence="1">
    <location>
        <begin position="160"/>
        <end position="187"/>
    </location>
</feature>
<keyword evidence="3" id="KW-0378">Hydrolase</keyword>
<name>A0ABW3I765_9PAST</name>
<dbReference type="InterPro" id="IPR048011">
    <property type="entry name" value="NTP-PPase_MazG-like_C"/>
</dbReference>
<dbReference type="CDD" id="cd11529">
    <property type="entry name" value="NTP-PPase_MazG_Cterm"/>
    <property type="match status" value="1"/>
</dbReference>
<dbReference type="InterPro" id="IPR004518">
    <property type="entry name" value="MazG-like_dom"/>
</dbReference>